<name>A0AA36AYG9_OCTVU</name>
<evidence type="ECO:0000313" key="2">
    <source>
        <dbReference type="Proteomes" id="UP001162480"/>
    </source>
</evidence>
<evidence type="ECO:0000313" key="1">
    <source>
        <dbReference type="EMBL" id="CAI9723958.1"/>
    </source>
</evidence>
<organism evidence="1 2">
    <name type="scientific">Octopus vulgaris</name>
    <name type="common">Common octopus</name>
    <dbReference type="NCBI Taxonomy" id="6645"/>
    <lineage>
        <taxon>Eukaryota</taxon>
        <taxon>Metazoa</taxon>
        <taxon>Spiralia</taxon>
        <taxon>Lophotrochozoa</taxon>
        <taxon>Mollusca</taxon>
        <taxon>Cephalopoda</taxon>
        <taxon>Coleoidea</taxon>
        <taxon>Octopodiformes</taxon>
        <taxon>Octopoda</taxon>
        <taxon>Incirrata</taxon>
        <taxon>Octopodidae</taxon>
        <taxon>Octopus</taxon>
    </lineage>
</organism>
<keyword evidence="2" id="KW-1185">Reference proteome</keyword>
<sequence length="71" mass="8237">MEVKEVRVQLEKVVISRGGVWRRIAEMDRGSSAKLIKLAVICKCWAQTKQNTLCDFRIRQLDMIQSCDLLQ</sequence>
<protein>
    <submittedName>
        <fullName evidence="1">Uncharacterized protein</fullName>
    </submittedName>
</protein>
<gene>
    <name evidence="1" type="ORF">OCTVUL_1B016572</name>
</gene>
<dbReference type="Proteomes" id="UP001162480">
    <property type="component" value="Chromosome 6"/>
</dbReference>
<proteinExistence type="predicted"/>
<accession>A0AA36AYG9</accession>
<dbReference type="EMBL" id="OX597819">
    <property type="protein sequence ID" value="CAI9723958.1"/>
    <property type="molecule type" value="Genomic_DNA"/>
</dbReference>
<reference evidence="1" key="1">
    <citation type="submission" date="2023-08" db="EMBL/GenBank/DDBJ databases">
        <authorList>
            <person name="Alioto T."/>
            <person name="Alioto T."/>
            <person name="Gomez Garrido J."/>
        </authorList>
    </citation>
    <scope>NUCLEOTIDE SEQUENCE</scope>
</reference>
<dbReference type="AlphaFoldDB" id="A0AA36AYG9"/>